<dbReference type="GO" id="GO:0005737">
    <property type="term" value="C:cytoplasm"/>
    <property type="evidence" value="ECO:0007669"/>
    <property type="project" value="InterPro"/>
</dbReference>
<dbReference type="Gene3D" id="1.10.150.900">
    <property type="match status" value="1"/>
</dbReference>
<dbReference type="EMBL" id="LSSK01000838">
    <property type="protein sequence ID" value="OMH81727.1"/>
    <property type="molecule type" value="Genomic_DNA"/>
</dbReference>
<name>A0A1R1PLA9_ZANCU</name>
<dbReference type="SUPFAM" id="SSF55031">
    <property type="entry name" value="Bacterial exopeptidase dimerisation domain"/>
    <property type="match status" value="1"/>
</dbReference>
<dbReference type="InterPro" id="IPR011650">
    <property type="entry name" value="Peptidase_M20_dimer"/>
</dbReference>
<evidence type="ECO:0000313" key="9">
    <source>
        <dbReference type="Proteomes" id="UP000188320"/>
    </source>
</evidence>
<comment type="similarity">
    <text evidence="1">Belongs to the peptidase M20A family.</text>
</comment>
<feature type="binding site" evidence="6">
    <location>
        <position position="110"/>
    </location>
    <ligand>
        <name>Zn(2+)</name>
        <dbReference type="ChEBI" id="CHEBI:29105"/>
        <label>2</label>
    </ligand>
</feature>
<dbReference type="GO" id="GO:0006520">
    <property type="term" value="P:amino acid metabolic process"/>
    <property type="evidence" value="ECO:0007669"/>
    <property type="project" value="InterPro"/>
</dbReference>
<keyword evidence="4 6" id="KW-0862">Zinc</keyword>
<gene>
    <name evidence="8" type="ORF">AX774_g4817</name>
</gene>
<organism evidence="8 9">
    <name type="scientific">Zancudomyces culisetae</name>
    <name type="common">Gut fungus</name>
    <name type="synonym">Smittium culisetae</name>
    <dbReference type="NCBI Taxonomy" id="1213189"/>
    <lineage>
        <taxon>Eukaryota</taxon>
        <taxon>Fungi</taxon>
        <taxon>Fungi incertae sedis</taxon>
        <taxon>Zoopagomycota</taxon>
        <taxon>Kickxellomycotina</taxon>
        <taxon>Harpellomycetes</taxon>
        <taxon>Harpellales</taxon>
        <taxon>Legeriomycetaceae</taxon>
        <taxon>Zancudomyces</taxon>
    </lineage>
</organism>
<accession>A0A1R1PLA9</accession>
<feature type="binding site" evidence="6">
    <location>
        <position position="110"/>
    </location>
    <ligand>
        <name>Zn(2+)</name>
        <dbReference type="ChEBI" id="CHEBI:29105"/>
        <label>1</label>
    </ligand>
</feature>
<evidence type="ECO:0000256" key="6">
    <source>
        <dbReference type="PIRSR" id="PIRSR036696-2"/>
    </source>
</evidence>
<dbReference type="AlphaFoldDB" id="A0A1R1PLA9"/>
<feature type="binding site" evidence="6">
    <location>
        <position position="372"/>
    </location>
    <ligand>
        <name>Zn(2+)</name>
        <dbReference type="ChEBI" id="CHEBI:29105"/>
        <label>2</label>
    </ligand>
</feature>
<dbReference type="GO" id="GO:0004046">
    <property type="term" value="F:aminoacylase activity"/>
    <property type="evidence" value="ECO:0007669"/>
    <property type="project" value="InterPro"/>
</dbReference>
<evidence type="ECO:0000256" key="3">
    <source>
        <dbReference type="ARBA" id="ARBA00022723"/>
    </source>
</evidence>
<dbReference type="InterPro" id="IPR052083">
    <property type="entry name" value="Aminoacylase-1_M20A"/>
</dbReference>
<evidence type="ECO:0000259" key="7">
    <source>
        <dbReference type="Pfam" id="PF07687"/>
    </source>
</evidence>
<evidence type="ECO:0000256" key="2">
    <source>
        <dbReference type="ARBA" id="ARBA00022490"/>
    </source>
</evidence>
<dbReference type="OrthoDB" id="3064516at2759"/>
<sequence length="403" mass="44974">MEPESVQRFRKYLQIKTVHPTPDYENCAKFLLEQAAEIGLQGRVHELVKGKPIVILTWVGSNPDLKSVILNSHTDVVPIFEEFWDYPAFDAVRIPTGDGDYKIIARGSQDMKIVGSCYLEAIRNLKNAGKQPLRTIHLTFVPDEEINTSAGMQCYVHTEDFKSLNPAFVLDEGIANTGPELYAFYGERKINSVRFTSHGDTGHGSQFIQNTAISRIMNINNALLAFRDEEEKKLISQYGGSSQSTLGNVTTINLNVIGGGVQHNVVPENFSSVFDVRVSPNTDIQKLNAWFQQLADENHADLEFISKEPEICLTDVSKSNKFWCALLDVANNKGLKIIDAIFPAATDSRFIRGVGVQAIGISPLRNLPVLLHDHNEYVTESCFLEGVDFYTDLVLELANVEDH</sequence>
<proteinExistence type="inferred from homology"/>
<dbReference type="Pfam" id="PF07687">
    <property type="entry name" value="M20_dimer"/>
    <property type="match status" value="1"/>
</dbReference>
<feature type="active site" evidence="5">
    <location>
        <position position="75"/>
    </location>
</feature>
<comment type="caution">
    <text evidence="8">The sequence shown here is derived from an EMBL/GenBank/DDBJ whole genome shotgun (WGS) entry which is preliminary data.</text>
</comment>
<dbReference type="NCBIfam" id="TIGR01880">
    <property type="entry name" value="Ac-peptdase-euk"/>
    <property type="match status" value="1"/>
</dbReference>
<dbReference type="SUPFAM" id="SSF53187">
    <property type="entry name" value="Zn-dependent exopeptidases"/>
    <property type="match status" value="1"/>
</dbReference>
<comment type="cofactor">
    <cofactor evidence="6">
        <name>Zn(2+)</name>
        <dbReference type="ChEBI" id="CHEBI:29105"/>
    </cofactor>
    <text evidence="6">Binds 2 Zn(2+) ions per subunit.</text>
</comment>
<feature type="binding site" evidence="6">
    <location>
        <position position="73"/>
    </location>
    <ligand>
        <name>Zn(2+)</name>
        <dbReference type="ChEBI" id="CHEBI:29105"/>
        <label>1</label>
    </ligand>
</feature>
<keyword evidence="9" id="KW-1185">Reference proteome</keyword>
<dbReference type="Gene3D" id="3.40.630.10">
    <property type="entry name" value="Zn peptidases"/>
    <property type="match status" value="1"/>
</dbReference>
<dbReference type="PIRSF" id="PIRSF036696">
    <property type="entry name" value="ACY-1"/>
    <property type="match status" value="1"/>
</dbReference>
<dbReference type="Proteomes" id="UP000188320">
    <property type="component" value="Unassembled WGS sequence"/>
</dbReference>
<dbReference type="Pfam" id="PF01546">
    <property type="entry name" value="Peptidase_M20"/>
    <property type="match status" value="1"/>
</dbReference>
<feature type="active site" description="Proton acceptor" evidence="5">
    <location>
        <position position="144"/>
    </location>
</feature>
<feature type="binding site" evidence="6">
    <location>
        <position position="172"/>
    </location>
    <ligand>
        <name>Zn(2+)</name>
        <dbReference type="ChEBI" id="CHEBI:29105"/>
        <label>1</label>
    </ligand>
</feature>
<dbReference type="PANTHER" id="PTHR45892">
    <property type="entry name" value="AMINOACYLASE-1"/>
    <property type="match status" value="1"/>
</dbReference>
<dbReference type="PANTHER" id="PTHR45892:SF1">
    <property type="entry name" value="AMINOACYLASE-1"/>
    <property type="match status" value="1"/>
</dbReference>
<evidence type="ECO:0000256" key="1">
    <source>
        <dbReference type="ARBA" id="ARBA00006247"/>
    </source>
</evidence>
<dbReference type="GO" id="GO:0046872">
    <property type="term" value="F:metal ion binding"/>
    <property type="evidence" value="ECO:0007669"/>
    <property type="project" value="UniProtKB-KW"/>
</dbReference>
<dbReference type="InterPro" id="IPR010159">
    <property type="entry name" value="N-acyl_aa_amidohydrolase"/>
</dbReference>
<dbReference type="InterPro" id="IPR002933">
    <property type="entry name" value="Peptidase_M20"/>
</dbReference>
<keyword evidence="2" id="KW-0963">Cytoplasm</keyword>
<dbReference type="Gene3D" id="3.30.70.360">
    <property type="match status" value="1"/>
</dbReference>
<keyword evidence="3 6" id="KW-0479">Metal-binding</keyword>
<reference evidence="9" key="1">
    <citation type="submission" date="2017-01" db="EMBL/GenBank/DDBJ databases">
        <authorList>
            <person name="Wang Y."/>
            <person name="White M."/>
            <person name="Kvist S."/>
            <person name="Moncalvo J.-M."/>
        </authorList>
    </citation>
    <scope>NUCLEOTIDE SEQUENCE [LARGE SCALE GENOMIC DNA]</scope>
    <source>
        <strain evidence="9">COL-18-3</strain>
    </source>
</reference>
<evidence type="ECO:0000256" key="5">
    <source>
        <dbReference type="PIRSR" id="PIRSR036696-1"/>
    </source>
</evidence>
<feature type="domain" description="Peptidase M20 dimerisation" evidence="7">
    <location>
        <begin position="185"/>
        <end position="299"/>
    </location>
</feature>
<feature type="binding site" evidence="6">
    <location>
        <position position="145"/>
    </location>
    <ligand>
        <name>Zn(2+)</name>
        <dbReference type="ChEBI" id="CHEBI:29105"/>
        <label>2</label>
    </ligand>
</feature>
<protein>
    <submittedName>
        <fullName evidence="8">Aminoacylase-1A</fullName>
    </submittedName>
</protein>
<evidence type="ECO:0000313" key="8">
    <source>
        <dbReference type="EMBL" id="OMH81727.1"/>
    </source>
</evidence>
<dbReference type="InterPro" id="IPR036264">
    <property type="entry name" value="Bact_exopeptidase_dim_dom"/>
</dbReference>
<evidence type="ECO:0000256" key="4">
    <source>
        <dbReference type="ARBA" id="ARBA00022833"/>
    </source>
</evidence>